<keyword evidence="8" id="KW-0235">DNA replication</keyword>
<name>A0A815MUA0_9BILA</name>
<comment type="catalytic activity">
    <reaction evidence="34">
        <text>1-hexadecanoyl-2-(9Z,12Z-octadecadienoyl)-sn-glycero-3-phosphocholine + H2O = 2-(9Z,12Z-octadecadienoyl)-sn-glycero-3-phosphocholine + hexadecanoate + H(+)</text>
        <dbReference type="Rhea" id="RHEA:40971"/>
        <dbReference type="ChEBI" id="CHEBI:7896"/>
        <dbReference type="ChEBI" id="CHEBI:15377"/>
        <dbReference type="ChEBI" id="CHEBI:15378"/>
        <dbReference type="ChEBI" id="CHEBI:73002"/>
        <dbReference type="ChEBI" id="CHEBI:76084"/>
    </reaction>
    <physiologicalReaction direction="left-to-right" evidence="34">
        <dbReference type="Rhea" id="RHEA:40972"/>
    </physiologicalReaction>
</comment>
<comment type="similarity">
    <text evidence="3">Belongs to the activator 1 small subunits family.</text>
</comment>
<evidence type="ECO:0000256" key="45">
    <source>
        <dbReference type="ARBA" id="ARBA00049372"/>
    </source>
</evidence>
<accession>A0A815MUA0</accession>
<evidence type="ECO:0000256" key="46">
    <source>
        <dbReference type="ARBA" id="ARBA00049461"/>
    </source>
</evidence>
<keyword evidence="12" id="KW-1133">Transmembrane helix</keyword>
<dbReference type="Pfam" id="PF22534">
    <property type="entry name" value="RFC_C"/>
    <property type="match status" value="1"/>
</dbReference>
<dbReference type="GO" id="GO:0003677">
    <property type="term" value="F:DNA binding"/>
    <property type="evidence" value="ECO:0007669"/>
    <property type="project" value="InterPro"/>
</dbReference>
<comment type="function">
    <text evidence="47">Subunit of the replication factor C (RFC) complex which acts during elongation of primed DNA templates by DNA polymerases delta and epsilon, and is necessary for ATP-dependent loading of proliferating cell nuclear antigen (PCNA) onto primed DNA.</text>
</comment>
<evidence type="ECO:0000256" key="25">
    <source>
        <dbReference type="ARBA" id="ARBA00047324"/>
    </source>
</evidence>
<evidence type="ECO:0000256" key="26">
    <source>
        <dbReference type="ARBA" id="ARBA00047363"/>
    </source>
</evidence>
<evidence type="ECO:0000256" key="28">
    <source>
        <dbReference type="ARBA" id="ARBA00047459"/>
    </source>
</evidence>
<dbReference type="FunFam" id="3.40.50.1110:FF:000005">
    <property type="entry name" value="Phospholipase B1"/>
    <property type="match status" value="1"/>
</dbReference>
<evidence type="ECO:0000256" key="33">
    <source>
        <dbReference type="ARBA" id="ARBA00048227"/>
    </source>
</evidence>
<dbReference type="GO" id="GO:0004806">
    <property type="term" value="F:triacylglycerol lipase activity"/>
    <property type="evidence" value="ECO:0007669"/>
    <property type="project" value="UniProtKB-EC"/>
</dbReference>
<evidence type="ECO:0000256" key="48">
    <source>
        <dbReference type="ARBA" id="ARBA00062267"/>
    </source>
</evidence>
<dbReference type="GO" id="GO:0005634">
    <property type="term" value="C:nucleus"/>
    <property type="evidence" value="ECO:0007669"/>
    <property type="project" value="UniProtKB-SubCell"/>
</dbReference>
<evidence type="ECO:0000256" key="47">
    <source>
        <dbReference type="ARBA" id="ARBA00058626"/>
    </source>
</evidence>
<dbReference type="InterPro" id="IPR036514">
    <property type="entry name" value="SGNH_hydro_sf"/>
</dbReference>
<evidence type="ECO:0000256" key="1">
    <source>
        <dbReference type="ARBA" id="ARBA00004123"/>
    </source>
</evidence>
<dbReference type="GO" id="GO:0031526">
    <property type="term" value="C:brush border membrane"/>
    <property type="evidence" value="ECO:0007669"/>
    <property type="project" value="TreeGrafter"/>
</dbReference>
<proteinExistence type="inferred from homology"/>
<evidence type="ECO:0000256" key="38">
    <source>
        <dbReference type="ARBA" id="ARBA00048613"/>
    </source>
</evidence>
<keyword evidence="9" id="KW-0732">Signal</keyword>
<keyword evidence="7" id="KW-0812">Transmembrane</keyword>
<comment type="catalytic activity">
    <reaction evidence="30">
        <text>1-hexadecanoyl-2-(9Z-octadecenoyl)-sn-glycero-3-phospho-(1'-sn-glycerol) + H2O = 1-hexadecanoyl-sn-glycero-3-phospho-(1'-sn-glycerol) + (9Z)-octadecenoate + H(+)</text>
        <dbReference type="Rhea" id="RHEA:40919"/>
        <dbReference type="ChEBI" id="CHEBI:15377"/>
        <dbReference type="ChEBI" id="CHEBI:15378"/>
        <dbReference type="ChEBI" id="CHEBI:30823"/>
        <dbReference type="ChEBI" id="CHEBI:72841"/>
        <dbReference type="ChEBI" id="CHEBI:75158"/>
    </reaction>
    <physiologicalReaction direction="left-to-right" evidence="30">
        <dbReference type="Rhea" id="RHEA:40920"/>
    </physiologicalReaction>
</comment>
<evidence type="ECO:0000256" key="32">
    <source>
        <dbReference type="ARBA" id="ARBA00048058"/>
    </source>
</evidence>
<comment type="catalytic activity">
    <reaction evidence="38">
        <text>1-hexadecanoyl-2-(9Z-octadecenoyl)-sn-glycero-3-phosphoethanolamine + H2O = 1-hexadecanoyl-sn-glycero-3-phosphoethanolamine + (9Z)-octadecenoate + H(+)</text>
        <dbReference type="Rhea" id="RHEA:40911"/>
        <dbReference type="ChEBI" id="CHEBI:15377"/>
        <dbReference type="ChEBI" id="CHEBI:15378"/>
        <dbReference type="ChEBI" id="CHEBI:30823"/>
        <dbReference type="ChEBI" id="CHEBI:73004"/>
        <dbReference type="ChEBI" id="CHEBI:73007"/>
    </reaction>
    <physiologicalReaction direction="left-to-right" evidence="38">
        <dbReference type="Rhea" id="RHEA:40912"/>
    </physiologicalReaction>
</comment>
<comment type="catalytic activity">
    <reaction evidence="41">
        <text>1,3-dihexadecanoyl-2-(9Z-octadecenoyl)glycerol + H2O = 1,3-dihexadecanoylglycerol + (9Z)-octadecenoate + H(+)</text>
        <dbReference type="Rhea" id="RHEA:40983"/>
        <dbReference type="ChEBI" id="CHEBI:15377"/>
        <dbReference type="ChEBI" id="CHEBI:15378"/>
        <dbReference type="ChEBI" id="CHEBI:30823"/>
        <dbReference type="ChEBI" id="CHEBI:75688"/>
        <dbReference type="ChEBI" id="CHEBI:77619"/>
    </reaction>
    <physiologicalReaction direction="left-to-right" evidence="41">
        <dbReference type="Rhea" id="RHEA:40984"/>
    </physiologicalReaction>
</comment>
<evidence type="ECO:0000256" key="50">
    <source>
        <dbReference type="ARBA" id="ARBA00076818"/>
    </source>
</evidence>
<evidence type="ECO:0000313" key="55">
    <source>
        <dbReference type="Proteomes" id="UP000663845"/>
    </source>
</evidence>
<evidence type="ECO:0000256" key="14">
    <source>
        <dbReference type="ARBA" id="ARBA00023136"/>
    </source>
</evidence>
<keyword evidence="13" id="KW-0443">Lipid metabolism</keyword>
<evidence type="ECO:0000256" key="22">
    <source>
        <dbReference type="ARBA" id="ARBA00031485"/>
    </source>
</evidence>
<dbReference type="PANTHER" id="PTHR21325:SF31">
    <property type="entry name" value="GH22081P-RELATED"/>
    <property type="match status" value="1"/>
</dbReference>
<comment type="catalytic activity">
    <reaction evidence="40">
        <text>1-hexadecanoyl-2-(9Z-octadecenoyl)-sn-glycero-3-phosphocholine + H2O = 1-hexadecanoyl-sn-glycero-3-phosphocholine + (9Z)-octadecenoate + H(+)</text>
        <dbReference type="Rhea" id="RHEA:38779"/>
        <dbReference type="ChEBI" id="CHEBI:15377"/>
        <dbReference type="ChEBI" id="CHEBI:15378"/>
        <dbReference type="ChEBI" id="CHEBI:30823"/>
        <dbReference type="ChEBI" id="CHEBI:72998"/>
        <dbReference type="ChEBI" id="CHEBI:73001"/>
    </reaction>
    <physiologicalReaction direction="left-to-right" evidence="40">
        <dbReference type="Rhea" id="RHEA:38780"/>
    </physiologicalReaction>
</comment>
<comment type="caution">
    <text evidence="54">The sequence shown here is derived from an EMBL/GenBank/DDBJ whole genome shotgun (WGS) entry which is preliminary data.</text>
</comment>
<evidence type="ECO:0000256" key="16">
    <source>
        <dbReference type="ARBA" id="ARBA00023242"/>
    </source>
</evidence>
<comment type="catalytic activity">
    <reaction evidence="37">
        <text>a 1-acyl-sn-glycero-3-phosphocholine + H2O = sn-glycerol 3-phosphocholine + a fatty acid + H(+)</text>
        <dbReference type="Rhea" id="RHEA:15177"/>
        <dbReference type="ChEBI" id="CHEBI:15377"/>
        <dbReference type="ChEBI" id="CHEBI:15378"/>
        <dbReference type="ChEBI" id="CHEBI:16870"/>
        <dbReference type="ChEBI" id="CHEBI:28868"/>
        <dbReference type="ChEBI" id="CHEBI:58168"/>
        <dbReference type="EC" id="3.1.1.5"/>
    </reaction>
    <physiologicalReaction direction="left-to-right" evidence="37">
        <dbReference type="Rhea" id="RHEA:15178"/>
    </physiologicalReaction>
</comment>
<evidence type="ECO:0000256" key="18">
    <source>
        <dbReference type="ARBA" id="ARBA00023408"/>
    </source>
</evidence>
<comment type="catalytic activity">
    <reaction evidence="42">
        <text>1-O-hexadecyl-2-(9Z)-octadecenoyl-sn-glycero-3-phosphocholine + H2O = 1-O-hexadecyl-sn-glycero-3-phosphocholine + (9Z)-octadecenoate + H(+)</text>
        <dbReference type="Rhea" id="RHEA:40915"/>
        <dbReference type="ChEBI" id="CHEBI:15377"/>
        <dbReference type="ChEBI" id="CHEBI:15378"/>
        <dbReference type="ChEBI" id="CHEBI:30823"/>
        <dbReference type="ChEBI" id="CHEBI:34112"/>
        <dbReference type="ChEBI" id="CHEBI:64496"/>
    </reaction>
    <physiologicalReaction direction="left-to-right" evidence="42">
        <dbReference type="Rhea" id="RHEA:40916"/>
    </physiologicalReaction>
</comment>
<comment type="catalytic activity">
    <reaction evidence="45">
        <text>1,3-di-(9Z-octadecenoyl)-glycerol + H2O = 1-(9Z-octadecenoyl)-glycerol + (9Z)-octadecenoate + H(+)</text>
        <dbReference type="Rhea" id="RHEA:39939"/>
        <dbReference type="ChEBI" id="CHEBI:15377"/>
        <dbReference type="ChEBI" id="CHEBI:15378"/>
        <dbReference type="ChEBI" id="CHEBI:30823"/>
        <dbReference type="ChEBI" id="CHEBI:75342"/>
        <dbReference type="ChEBI" id="CHEBI:75735"/>
    </reaction>
    <physiologicalReaction direction="left-to-right" evidence="45">
        <dbReference type="Rhea" id="RHEA:39940"/>
    </physiologicalReaction>
</comment>
<evidence type="ECO:0000256" key="43">
    <source>
        <dbReference type="ARBA" id="ARBA00048939"/>
    </source>
</evidence>
<evidence type="ECO:0000256" key="20">
    <source>
        <dbReference type="ARBA" id="ARBA00029723"/>
    </source>
</evidence>
<comment type="catalytic activity">
    <reaction evidence="36">
        <text>1,2,3-tri-(9Z-octadecenoyl)-glycerol + H2O = di-(9Z)-octadecenoylglycerol + (9Z)-octadecenoate + H(+)</text>
        <dbReference type="Rhea" id="RHEA:38575"/>
        <dbReference type="ChEBI" id="CHEBI:15377"/>
        <dbReference type="ChEBI" id="CHEBI:15378"/>
        <dbReference type="ChEBI" id="CHEBI:30823"/>
        <dbReference type="ChEBI" id="CHEBI:53753"/>
        <dbReference type="ChEBI" id="CHEBI:75945"/>
    </reaction>
    <physiologicalReaction direction="left-to-right" evidence="36">
        <dbReference type="Rhea" id="RHEA:38576"/>
    </physiologicalReaction>
</comment>
<dbReference type="Pfam" id="PF13177">
    <property type="entry name" value="DNA_pol3_delta2"/>
    <property type="match status" value="1"/>
</dbReference>
<evidence type="ECO:0000256" key="11">
    <source>
        <dbReference type="ARBA" id="ARBA00022801"/>
    </source>
</evidence>
<dbReference type="GO" id="GO:0006271">
    <property type="term" value="P:DNA strand elongation involved in DNA replication"/>
    <property type="evidence" value="ECO:0007669"/>
    <property type="project" value="UniProtKB-ARBA"/>
</dbReference>
<organism evidence="54 55">
    <name type="scientific">Adineta steineri</name>
    <dbReference type="NCBI Taxonomy" id="433720"/>
    <lineage>
        <taxon>Eukaryota</taxon>
        <taxon>Metazoa</taxon>
        <taxon>Spiralia</taxon>
        <taxon>Gnathifera</taxon>
        <taxon>Rotifera</taxon>
        <taxon>Eurotatoria</taxon>
        <taxon>Bdelloidea</taxon>
        <taxon>Adinetida</taxon>
        <taxon>Adinetidae</taxon>
        <taxon>Adineta</taxon>
    </lineage>
</organism>
<comment type="catalytic activity">
    <reaction evidence="18">
        <text>1-hexadecanoyl-2-(9Z,12Z-octadecadienoyl)-sn-glycero-3-phosphocholine + H2O = (9Z,12Z)-octadecadienoate + 1-hexadecanoyl-sn-glycero-3-phosphocholine + H(+)</text>
        <dbReference type="Rhea" id="RHEA:40811"/>
        <dbReference type="ChEBI" id="CHEBI:15377"/>
        <dbReference type="ChEBI" id="CHEBI:15378"/>
        <dbReference type="ChEBI" id="CHEBI:30245"/>
        <dbReference type="ChEBI" id="CHEBI:72998"/>
        <dbReference type="ChEBI" id="CHEBI:73002"/>
    </reaction>
    <physiologicalReaction direction="left-to-right" evidence="18">
        <dbReference type="Rhea" id="RHEA:40812"/>
    </physiologicalReaction>
</comment>
<comment type="function">
    <text evidence="24">Calcium-independent membrane-associated phospholipase that catalyzes complete diacylation of phospholipids by hydrolyzing both sn-1 and sn-2 fatty acyl chains attached to the glycerol backbone (phospholipase B activity). Has dual phospholipase and lysophospholipase activities toward diacylphospholipids. Preferentially cleaves sn-2 ester bonds over sn-1 bonds. Acts as a lipase toward glycerolipid substrates. Hydrolyzes fatty acyl chains of diacylglycerols with preference for the sn-2 position and of triacylglycerols with not positional selectivity. May also hydrolyze long chain retinyl esters such as retinyl palmitate. May contribute to digestion of dietary phospholipids, glycerolipids and retinoids, facilitating lipid absorption at the brush border.</text>
</comment>
<comment type="catalytic activity">
    <reaction evidence="25">
        <text>1-hexadecanoyl-2-(9Z)-octadecenoyl-3-octadecanoyl-sn-glycerol + H2O = 2-(9Z-octadecenoyl)-3-octadecanoyl-sn-glycerol + hexadecanoate + H(+)</text>
        <dbReference type="Rhea" id="RHEA:41107"/>
        <dbReference type="ChEBI" id="CHEBI:7896"/>
        <dbReference type="ChEBI" id="CHEBI:15377"/>
        <dbReference type="ChEBI" id="CHEBI:15378"/>
        <dbReference type="ChEBI" id="CHEBI:75558"/>
        <dbReference type="ChEBI" id="CHEBI:77623"/>
    </reaction>
    <physiologicalReaction direction="left-to-right" evidence="25">
        <dbReference type="Rhea" id="RHEA:41108"/>
    </physiologicalReaction>
</comment>
<evidence type="ECO:0000256" key="9">
    <source>
        <dbReference type="ARBA" id="ARBA00022729"/>
    </source>
</evidence>
<dbReference type="EMBL" id="CAJNOG010001276">
    <property type="protein sequence ID" value="CAF1427954.1"/>
    <property type="molecule type" value="Genomic_DNA"/>
</dbReference>
<evidence type="ECO:0000256" key="23">
    <source>
        <dbReference type="ARBA" id="ARBA00033022"/>
    </source>
</evidence>
<evidence type="ECO:0000259" key="53">
    <source>
        <dbReference type="SMART" id="SM00382"/>
    </source>
</evidence>
<dbReference type="Pfam" id="PF00657">
    <property type="entry name" value="Lipase_GDSL"/>
    <property type="match status" value="1"/>
</dbReference>
<comment type="subunit">
    <text evidence="48">Subunit of the RFC complex, an heteropentameric complex consisting of a large subunit RFC1 and four small subunits RFC2, RFC3, RFC4 and RFC5; the RFC complex interacts with PCNA. Forms an heterotetrameric complex with RFC2, RFC4 and RFC5; this complex has ATPase activity but is not stimulated by PCNA. The heterotetramer of subunits RFC2, RFC3, RFC4 and RFC5 interacts with RAD17. Interacts with CNTD1; this interaction facilitates crossover formation.</text>
</comment>
<evidence type="ECO:0000256" key="39">
    <source>
        <dbReference type="ARBA" id="ARBA00048656"/>
    </source>
</evidence>
<comment type="similarity">
    <text evidence="4">Belongs to the 'GDSL' lipolytic enzyme family. Phospholipase B1 subfamily.</text>
</comment>
<evidence type="ECO:0000256" key="41">
    <source>
        <dbReference type="ARBA" id="ARBA00048869"/>
    </source>
</evidence>
<comment type="catalytic activity">
    <reaction evidence="26">
        <text>1,3-dihexadecanoyl-2-(9Z-octadecenoyl)glycerol + H2O = 1-hexadecanoyl-2-(9Z-octadecenoyl)-glycerol + hexadecanoate + H(+)</text>
        <dbReference type="Rhea" id="RHEA:40979"/>
        <dbReference type="ChEBI" id="CHEBI:7896"/>
        <dbReference type="ChEBI" id="CHEBI:15377"/>
        <dbReference type="ChEBI" id="CHEBI:15378"/>
        <dbReference type="ChEBI" id="CHEBI:75585"/>
        <dbReference type="ChEBI" id="CHEBI:75688"/>
    </reaction>
    <physiologicalReaction direction="left-to-right" evidence="26">
        <dbReference type="Rhea" id="RHEA:40980"/>
    </physiologicalReaction>
</comment>
<keyword evidence="16" id="KW-0539">Nucleus</keyword>
<dbReference type="InterPro" id="IPR001087">
    <property type="entry name" value="GDSL"/>
</dbReference>
<dbReference type="GO" id="GO:0004623">
    <property type="term" value="F:phospholipase A2 activity"/>
    <property type="evidence" value="ECO:0007669"/>
    <property type="project" value="UniProtKB-EC"/>
</dbReference>
<evidence type="ECO:0000256" key="6">
    <source>
        <dbReference type="ARBA" id="ARBA00022475"/>
    </source>
</evidence>
<evidence type="ECO:0000256" key="36">
    <source>
        <dbReference type="ARBA" id="ARBA00048386"/>
    </source>
</evidence>
<keyword evidence="15" id="KW-0325">Glycoprotein</keyword>
<comment type="catalytic activity">
    <reaction evidence="28">
        <text>1-hexadecanoyl-2-(9Z)-octadecenoyl-3-octadecanoyl-sn-glycerol + H2O = 1-hexadecanoyl-2-(9Z-octadecenoyl)-sn-glycerol + octadecanoate + H(+)</text>
        <dbReference type="Rhea" id="RHEA:41111"/>
        <dbReference type="ChEBI" id="CHEBI:15377"/>
        <dbReference type="ChEBI" id="CHEBI:15378"/>
        <dbReference type="ChEBI" id="CHEBI:25629"/>
        <dbReference type="ChEBI" id="CHEBI:75466"/>
        <dbReference type="ChEBI" id="CHEBI:77623"/>
    </reaction>
    <physiologicalReaction direction="left-to-right" evidence="28">
        <dbReference type="Rhea" id="RHEA:41112"/>
    </physiologicalReaction>
</comment>
<evidence type="ECO:0000256" key="15">
    <source>
        <dbReference type="ARBA" id="ARBA00023180"/>
    </source>
</evidence>
<comment type="catalytic activity">
    <reaction evidence="27">
        <text>1-(9Z-octadecenoyl)-glycerol + H2O = glycerol + (9Z)-octadecenoate + H(+)</text>
        <dbReference type="Rhea" id="RHEA:38487"/>
        <dbReference type="ChEBI" id="CHEBI:15377"/>
        <dbReference type="ChEBI" id="CHEBI:15378"/>
        <dbReference type="ChEBI" id="CHEBI:17754"/>
        <dbReference type="ChEBI" id="CHEBI:30823"/>
        <dbReference type="ChEBI" id="CHEBI:75342"/>
    </reaction>
    <physiologicalReaction direction="left-to-right" evidence="27">
        <dbReference type="Rhea" id="RHEA:38488"/>
    </physiologicalReaction>
</comment>
<comment type="catalytic activity">
    <reaction evidence="19">
        <text>a 1,2-diacyl-sn-glycero-3-phosphocholine + H2O = a 1-acyl-sn-glycero-3-phosphocholine + a fatty acid + H(+)</text>
        <dbReference type="Rhea" id="RHEA:15801"/>
        <dbReference type="ChEBI" id="CHEBI:15377"/>
        <dbReference type="ChEBI" id="CHEBI:15378"/>
        <dbReference type="ChEBI" id="CHEBI:28868"/>
        <dbReference type="ChEBI" id="CHEBI:57643"/>
        <dbReference type="ChEBI" id="CHEBI:58168"/>
        <dbReference type="EC" id="3.1.1.4"/>
    </reaction>
    <physiologicalReaction direction="left-to-right" evidence="19">
        <dbReference type="Rhea" id="RHEA:15802"/>
    </physiologicalReaction>
</comment>
<comment type="catalytic activity">
    <reaction evidence="29">
        <text>2,3-di-(9Z)-octadecenoyl-sn-glycerol + H2O = 3-(9Z-octadecenoyl)-sn-glycerol + (9Z)-octadecenoate + H(+)</text>
        <dbReference type="Rhea" id="RHEA:42604"/>
        <dbReference type="ChEBI" id="CHEBI:15377"/>
        <dbReference type="ChEBI" id="CHEBI:15378"/>
        <dbReference type="ChEBI" id="CHEBI:30823"/>
        <dbReference type="ChEBI" id="CHEBI:75824"/>
        <dbReference type="ChEBI" id="CHEBI:75938"/>
    </reaction>
    <physiologicalReaction direction="left-to-right" evidence="29">
        <dbReference type="Rhea" id="RHEA:42605"/>
    </physiologicalReaction>
</comment>
<evidence type="ECO:0000256" key="8">
    <source>
        <dbReference type="ARBA" id="ARBA00022705"/>
    </source>
</evidence>
<evidence type="ECO:0000256" key="40">
    <source>
        <dbReference type="ARBA" id="ARBA00048699"/>
    </source>
</evidence>
<dbReference type="Gene3D" id="3.40.50.300">
    <property type="entry name" value="P-loop containing nucleotide triphosphate hydrolases"/>
    <property type="match status" value="1"/>
</dbReference>
<evidence type="ECO:0000256" key="3">
    <source>
        <dbReference type="ARBA" id="ARBA00005378"/>
    </source>
</evidence>
<evidence type="ECO:0000256" key="17">
    <source>
        <dbReference type="ARBA" id="ARBA00023369"/>
    </source>
</evidence>
<dbReference type="InterPro" id="IPR003593">
    <property type="entry name" value="AAA+_ATPase"/>
</dbReference>
<dbReference type="SMART" id="SM00382">
    <property type="entry name" value="AAA"/>
    <property type="match status" value="1"/>
</dbReference>
<protein>
    <recommendedName>
        <fullName evidence="5">Phospholipase B1, membrane-associated</fullName>
    </recommendedName>
    <alternativeName>
        <fullName evidence="51">Activator 1 38 kDa subunit</fullName>
    </alternativeName>
    <alternativeName>
        <fullName evidence="52">Activator 1 subunit 3</fullName>
    </alternativeName>
    <alternativeName>
        <fullName evidence="20">Lysophospholipase</fullName>
    </alternativeName>
    <alternativeName>
        <fullName evidence="21">Phospholipase A2</fullName>
    </alternativeName>
    <alternativeName>
        <fullName evidence="23">Phospholipase B/lipase</fullName>
    </alternativeName>
    <alternativeName>
        <fullName evidence="50">Replication factor C 38 kDa subunit</fullName>
    </alternativeName>
    <alternativeName>
        <fullName evidence="49">Replication factor C subunit 3</fullName>
    </alternativeName>
    <alternativeName>
        <fullName evidence="22">Triacylglycerol lipase</fullName>
    </alternativeName>
</protein>
<dbReference type="GO" id="GO:0008094">
    <property type="term" value="F:ATP-dependent activity, acting on DNA"/>
    <property type="evidence" value="ECO:0007669"/>
    <property type="project" value="UniProtKB-ARBA"/>
</dbReference>
<evidence type="ECO:0000256" key="5">
    <source>
        <dbReference type="ARBA" id="ARBA00015133"/>
    </source>
</evidence>
<dbReference type="FunFam" id="1.20.272.10:FF:000002">
    <property type="entry name" value="Replication factor C subunit 3"/>
    <property type="match status" value="1"/>
</dbReference>
<dbReference type="Gene3D" id="3.40.50.1110">
    <property type="entry name" value="SGNH hydrolase"/>
    <property type="match status" value="1"/>
</dbReference>
<evidence type="ECO:0000256" key="7">
    <source>
        <dbReference type="ARBA" id="ARBA00022692"/>
    </source>
</evidence>
<sequence>MSLWCDKYRPKTFNELDYQLGQAELLQTIVASGDFPHFLIYGPSGVGKKTRITCLLHALYGDGVQSLRIENHEYETPSRKKIEITTIGSNFHTQVNPSDVGIYDRVVIQELIKTIAQTRQINSTEQRSFKVIVIVEVDKLTRDAQHGLRRTMEKYVGSCRLILCCNSTSRVIPAIRSRCLAVRVAAPTIDEISGVLKKVATIEGIQLPVDLANRIGEKSQRNLRRALLMLQTCVTQKVPLTKDQQIIEPDWEIYLRDTARMIGELQTPQRILEARERLYELIAHCIPAEVIFKGLLEELLANCDDLLKSQITQIAAEYEHRLRQGSKEIFHLEAFIAKFMCIYKQHMQSMAAAYVTAVAVVPRWEHTPAERMRLLGPLASVGSRVEFPCKTLEPSAQVPTSAHAVRVADIQIVAALGDSLTAANGAKAFSIIGVLINYRGVSYCIGGDGNLDSVITLPNIMRRFNSKLNGFSTGTGDHNAKNANFNVAKAGAVSNDMPAQAELLVNKMKTTLGARFDTEWKLVTFFIGGNDLCDSCKANTVYTASNFVKNVRRTLEILRDNMPRTIVNYITVLNVAELEDLHEGVVCQNMQLFLCDCAINKDTREIVRAHNLAYQKATNELLQDDSWYSGKVDFTIVVQPYMEHMKVPSTPAGLADFSYFAPDCFHFSQKGHEAAAIELWNNMMEPVGKKTHLWNLADTLHCPHNDHGFIYTNKNSNL</sequence>
<evidence type="ECO:0000256" key="27">
    <source>
        <dbReference type="ARBA" id="ARBA00047438"/>
    </source>
</evidence>
<evidence type="ECO:0000256" key="29">
    <source>
        <dbReference type="ARBA" id="ARBA00048011"/>
    </source>
</evidence>
<evidence type="ECO:0000256" key="44">
    <source>
        <dbReference type="ARBA" id="ARBA00049363"/>
    </source>
</evidence>
<dbReference type="SUPFAM" id="SSF52540">
    <property type="entry name" value="P-loop containing nucleoside triphosphate hydrolases"/>
    <property type="match status" value="1"/>
</dbReference>
<comment type="catalytic activity">
    <reaction evidence="32">
        <text>1,2-di-(9Z-octadecenoyl)-sn-glycero-3-phosphocholine + H2O = 1-(9Z-octadecenoyl)-sn-glycero-3-phosphocholine + (9Z)-octadecenoate + H(+)</text>
        <dbReference type="Rhea" id="RHEA:40923"/>
        <dbReference type="ChEBI" id="CHEBI:15377"/>
        <dbReference type="ChEBI" id="CHEBI:15378"/>
        <dbReference type="ChEBI" id="CHEBI:28610"/>
        <dbReference type="ChEBI" id="CHEBI:30823"/>
        <dbReference type="ChEBI" id="CHEBI:74669"/>
    </reaction>
    <physiologicalReaction direction="left-to-right" evidence="32">
        <dbReference type="Rhea" id="RHEA:40924"/>
    </physiologicalReaction>
</comment>
<evidence type="ECO:0000256" key="31">
    <source>
        <dbReference type="ARBA" id="ARBA00048049"/>
    </source>
</evidence>
<evidence type="ECO:0000256" key="37">
    <source>
        <dbReference type="ARBA" id="ARBA00048454"/>
    </source>
</evidence>
<keyword evidence="6" id="KW-1003">Cell membrane</keyword>
<evidence type="ECO:0000256" key="24">
    <source>
        <dbReference type="ARBA" id="ARBA00045916"/>
    </source>
</evidence>
<dbReference type="GO" id="GO:0050253">
    <property type="term" value="F:retinyl-palmitate esterase activity"/>
    <property type="evidence" value="ECO:0007669"/>
    <property type="project" value="TreeGrafter"/>
</dbReference>
<dbReference type="InterPro" id="IPR038885">
    <property type="entry name" value="PLB1"/>
</dbReference>
<evidence type="ECO:0000256" key="51">
    <source>
        <dbReference type="ARBA" id="ARBA00079394"/>
    </source>
</evidence>
<dbReference type="InterPro" id="IPR035547">
    <property type="entry name" value="Phospholipase_B"/>
</dbReference>
<dbReference type="Pfam" id="PF21960">
    <property type="entry name" value="RCF1-5-like_lid"/>
    <property type="match status" value="1"/>
</dbReference>
<dbReference type="GO" id="GO:0004622">
    <property type="term" value="F:phosphatidylcholine lysophospholipase activity"/>
    <property type="evidence" value="ECO:0007669"/>
    <property type="project" value="UniProtKB-EC"/>
</dbReference>
<keyword evidence="10" id="KW-0677">Repeat</keyword>
<evidence type="ECO:0000256" key="52">
    <source>
        <dbReference type="ARBA" id="ARBA00080379"/>
    </source>
</evidence>
<comment type="catalytic activity">
    <reaction evidence="44">
        <text>1,2-dihexadecanoyl-sn-glycero-3-phosphocholine + 2 H2O = sn-glycerol 3-phosphocholine + 2 hexadecanoate + 2 H(+)</text>
        <dbReference type="Rhea" id="RHEA:40975"/>
        <dbReference type="ChEBI" id="CHEBI:7896"/>
        <dbReference type="ChEBI" id="CHEBI:15377"/>
        <dbReference type="ChEBI" id="CHEBI:15378"/>
        <dbReference type="ChEBI" id="CHEBI:16870"/>
        <dbReference type="ChEBI" id="CHEBI:72999"/>
    </reaction>
    <physiologicalReaction direction="left-to-right" evidence="44">
        <dbReference type="Rhea" id="RHEA:40976"/>
    </physiologicalReaction>
</comment>
<dbReference type="GO" id="GO:0006644">
    <property type="term" value="P:phospholipid metabolic process"/>
    <property type="evidence" value="ECO:0007669"/>
    <property type="project" value="TreeGrafter"/>
</dbReference>
<evidence type="ECO:0000313" key="54">
    <source>
        <dbReference type="EMBL" id="CAF1427954.1"/>
    </source>
</evidence>
<dbReference type="SUPFAM" id="SSF52266">
    <property type="entry name" value="SGNH hydrolase"/>
    <property type="match status" value="1"/>
</dbReference>
<dbReference type="SUPFAM" id="SSF48019">
    <property type="entry name" value="post-AAA+ oligomerization domain-like"/>
    <property type="match status" value="1"/>
</dbReference>
<dbReference type="FunFam" id="3.40.50.300:FF:000136">
    <property type="entry name" value="Replication factor C subunit 5"/>
    <property type="match status" value="1"/>
</dbReference>
<dbReference type="CDD" id="cd01824">
    <property type="entry name" value="Phospholipase_B_like"/>
    <property type="match status" value="1"/>
</dbReference>
<evidence type="ECO:0000256" key="4">
    <source>
        <dbReference type="ARBA" id="ARBA00009979"/>
    </source>
</evidence>
<dbReference type="GO" id="GO:0006281">
    <property type="term" value="P:DNA repair"/>
    <property type="evidence" value="ECO:0007669"/>
    <property type="project" value="UniProtKB-ARBA"/>
</dbReference>
<reference evidence="54" key="1">
    <citation type="submission" date="2021-02" db="EMBL/GenBank/DDBJ databases">
        <authorList>
            <person name="Nowell W R."/>
        </authorList>
    </citation>
    <scope>NUCLEOTIDE SEQUENCE</scope>
</reference>
<evidence type="ECO:0000256" key="30">
    <source>
        <dbReference type="ARBA" id="ARBA00048015"/>
    </source>
</evidence>
<evidence type="ECO:0000256" key="19">
    <source>
        <dbReference type="ARBA" id="ARBA00023422"/>
    </source>
</evidence>
<comment type="catalytic activity">
    <reaction evidence="17">
        <text>a triacylglycerol + H2O = a diacylglycerol + a fatty acid + H(+)</text>
        <dbReference type="Rhea" id="RHEA:12044"/>
        <dbReference type="ChEBI" id="CHEBI:15377"/>
        <dbReference type="ChEBI" id="CHEBI:15378"/>
        <dbReference type="ChEBI" id="CHEBI:17855"/>
        <dbReference type="ChEBI" id="CHEBI:18035"/>
        <dbReference type="ChEBI" id="CHEBI:28868"/>
        <dbReference type="EC" id="3.1.1.3"/>
    </reaction>
    <physiologicalReaction direction="left-to-right" evidence="17">
        <dbReference type="Rhea" id="RHEA:12045"/>
    </physiologicalReaction>
</comment>
<dbReference type="InterPro" id="IPR027417">
    <property type="entry name" value="P-loop_NTPase"/>
</dbReference>
<keyword evidence="14" id="KW-0472">Membrane</keyword>
<dbReference type="InterPro" id="IPR008921">
    <property type="entry name" value="DNA_pol3_clamp-load_cplx_C"/>
</dbReference>
<dbReference type="Gene3D" id="1.10.8.60">
    <property type="match status" value="1"/>
</dbReference>
<dbReference type="GO" id="GO:0005694">
    <property type="term" value="C:chromosome"/>
    <property type="evidence" value="ECO:0007669"/>
    <property type="project" value="UniProtKB-ARBA"/>
</dbReference>
<evidence type="ECO:0000256" key="12">
    <source>
        <dbReference type="ARBA" id="ARBA00022989"/>
    </source>
</evidence>
<dbReference type="FunFam" id="1.10.8.60:FF:000030">
    <property type="entry name" value="replication factor C subunit 3"/>
    <property type="match status" value="1"/>
</dbReference>
<dbReference type="AlphaFoldDB" id="A0A815MUA0"/>
<gene>
    <name evidence="54" type="ORF">JYZ213_LOCUS39394</name>
</gene>
<comment type="subcellular location">
    <subcellularLocation>
        <location evidence="2">Apical cell membrane</location>
        <topology evidence="2">Single-pass type I membrane protein</topology>
    </subcellularLocation>
    <subcellularLocation>
        <location evidence="1">Nucleus</location>
    </subcellularLocation>
</comment>
<evidence type="ECO:0000256" key="21">
    <source>
        <dbReference type="ARBA" id="ARBA00031182"/>
    </source>
</evidence>
<feature type="domain" description="AAA+ ATPase" evidence="53">
    <location>
        <begin position="34"/>
        <end position="190"/>
    </location>
</feature>
<evidence type="ECO:0000256" key="13">
    <source>
        <dbReference type="ARBA" id="ARBA00023098"/>
    </source>
</evidence>
<evidence type="ECO:0000256" key="2">
    <source>
        <dbReference type="ARBA" id="ARBA00004247"/>
    </source>
</evidence>
<dbReference type="Proteomes" id="UP000663845">
    <property type="component" value="Unassembled WGS sequence"/>
</dbReference>
<evidence type="ECO:0000256" key="49">
    <source>
        <dbReference type="ARBA" id="ARBA00070184"/>
    </source>
</evidence>
<dbReference type="CDD" id="cd00009">
    <property type="entry name" value="AAA"/>
    <property type="match status" value="1"/>
</dbReference>
<comment type="catalytic activity">
    <reaction evidence="35">
        <text>1-octadecanoyl-2-(9Z,12Z)-octadecadienoyl-sn-glycerol + H2O = 1-octadecanoyl-sn-glycerol + (9Z,12Z)-octadecadienoate + H(+)</text>
        <dbReference type="Rhea" id="RHEA:40927"/>
        <dbReference type="ChEBI" id="CHEBI:15377"/>
        <dbReference type="ChEBI" id="CHEBI:15378"/>
        <dbReference type="ChEBI" id="CHEBI:30245"/>
        <dbReference type="ChEBI" id="CHEBI:75550"/>
        <dbReference type="ChEBI" id="CHEBI:77097"/>
    </reaction>
    <physiologicalReaction direction="left-to-right" evidence="35">
        <dbReference type="Rhea" id="RHEA:40928"/>
    </physiologicalReaction>
</comment>
<keyword evidence="11" id="KW-0378">Hydrolase</keyword>
<evidence type="ECO:0000256" key="42">
    <source>
        <dbReference type="ARBA" id="ARBA00048872"/>
    </source>
</evidence>
<dbReference type="GO" id="GO:0032991">
    <property type="term" value="C:protein-containing complex"/>
    <property type="evidence" value="ECO:0007669"/>
    <property type="project" value="UniProtKB-ARBA"/>
</dbReference>
<dbReference type="PANTHER" id="PTHR21325">
    <property type="entry name" value="PHOSPHOLIPASE B, PLB1"/>
    <property type="match status" value="1"/>
</dbReference>
<evidence type="ECO:0000256" key="35">
    <source>
        <dbReference type="ARBA" id="ARBA00048374"/>
    </source>
</evidence>
<comment type="catalytic activity">
    <reaction evidence="43">
        <text>1-hexadecanoyl-2-(9Z)-octadecenoyl-3-octadecanoyl-sn-glycerol + H2O = 1-hexadecanoyl-3-octadecanoyl-sn-glycerol + (9Z)-octadecenoate + H(+)</text>
        <dbReference type="Rhea" id="RHEA:41103"/>
        <dbReference type="ChEBI" id="CHEBI:15377"/>
        <dbReference type="ChEBI" id="CHEBI:15378"/>
        <dbReference type="ChEBI" id="CHEBI:30823"/>
        <dbReference type="ChEBI" id="CHEBI:77623"/>
        <dbReference type="ChEBI" id="CHEBI:77624"/>
    </reaction>
    <physiologicalReaction direction="left-to-right" evidence="43">
        <dbReference type="Rhea" id="RHEA:41104"/>
    </physiologicalReaction>
</comment>
<evidence type="ECO:0000256" key="34">
    <source>
        <dbReference type="ARBA" id="ARBA00048362"/>
    </source>
</evidence>
<comment type="catalytic activity">
    <reaction evidence="31">
        <text>a 1-O-alkyl-2-acyl-sn-glycero-3-phosphocholine + H2O = a 1-O-alkyl-sn-glycero-3-phosphocholine + a fatty acid + H(+)</text>
        <dbReference type="Rhea" id="RHEA:36231"/>
        <dbReference type="ChEBI" id="CHEBI:15377"/>
        <dbReference type="ChEBI" id="CHEBI:15378"/>
        <dbReference type="ChEBI" id="CHEBI:28868"/>
        <dbReference type="ChEBI" id="CHEBI:30909"/>
        <dbReference type="ChEBI" id="CHEBI:36702"/>
        <dbReference type="EC" id="3.1.1.4"/>
    </reaction>
    <physiologicalReaction direction="left-to-right" evidence="31">
        <dbReference type="Rhea" id="RHEA:36232"/>
    </physiologicalReaction>
</comment>
<evidence type="ECO:0000256" key="10">
    <source>
        <dbReference type="ARBA" id="ARBA00022737"/>
    </source>
</evidence>
<comment type="catalytic activity">
    <reaction evidence="33">
        <text>1,2-dihexadecanoyl-sn-glycero-3-phosphocholine + H2O = 1-hexadecanoyl-sn-glycero-3-phosphocholine + hexadecanoate + H(+)</text>
        <dbReference type="Rhea" id="RHEA:41223"/>
        <dbReference type="ChEBI" id="CHEBI:7896"/>
        <dbReference type="ChEBI" id="CHEBI:15377"/>
        <dbReference type="ChEBI" id="CHEBI:15378"/>
        <dbReference type="ChEBI" id="CHEBI:72998"/>
        <dbReference type="ChEBI" id="CHEBI:72999"/>
    </reaction>
    <physiologicalReaction direction="left-to-right" evidence="33">
        <dbReference type="Rhea" id="RHEA:41224"/>
    </physiologicalReaction>
</comment>
<comment type="catalytic activity">
    <reaction evidence="46">
        <text>2-(9Z-octadecenoyl)-glycerol + H2O = glycerol + (9Z)-octadecenoate + H(+)</text>
        <dbReference type="Rhea" id="RHEA:38491"/>
        <dbReference type="ChEBI" id="CHEBI:15377"/>
        <dbReference type="ChEBI" id="CHEBI:15378"/>
        <dbReference type="ChEBI" id="CHEBI:17754"/>
        <dbReference type="ChEBI" id="CHEBI:30823"/>
        <dbReference type="ChEBI" id="CHEBI:73990"/>
    </reaction>
    <physiologicalReaction direction="left-to-right" evidence="46">
        <dbReference type="Rhea" id="RHEA:38492"/>
    </physiologicalReaction>
</comment>
<dbReference type="Gene3D" id="1.20.272.10">
    <property type="match status" value="1"/>
</dbReference>
<comment type="catalytic activity">
    <reaction evidence="39">
        <text>1-hexadecanoyl-sn-glycero-3-phosphocholine + H2O = sn-glycerol 3-phosphocholine + hexadecanoate + H(+)</text>
        <dbReference type="Rhea" id="RHEA:40435"/>
        <dbReference type="ChEBI" id="CHEBI:7896"/>
        <dbReference type="ChEBI" id="CHEBI:15377"/>
        <dbReference type="ChEBI" id="CHEBI:15378"/>
        <dbReference type="ChEBI" id="CHEBI:16870"/>
        <dbReference type="ChEBI" id="CHEBI:72998"/>
    </reaction>
    <physiologicalReaction direction="left-to-right" evidence="39">
        <dbReference type="Rhea" id="RHEA:40436"/>
    </physiologicalReaction>
</comment>